<sequence length="64" mass="7199">MYEGRLIRYFLKGIHLVQLKTRAEIEGLTPTQASSNSSSDLDGDEINSELQKVFALEDDDVDIL</sequence>
<dbReference type="AlphaFoldDB" id="A0AAV7GDY5"/>
<accession>A0AAV7GDY5</accession>
<organism evidence="1 2">
    <name type="scientific">Dendrobium chrysotoxum</name>
    <name type="common">Orchid</name>
    <dbReference type="NCBI Taxonomy" id="161865"/>
    <lineage>
        <taxon>Eukaryota</taxon>
        <taxon>Viridiplantae</taxon>
        <taxon>Streptophyta</taxon>
        <taxon>Embryophyta</taxon>
        <taxon>Tracheophyta</taxon>
        <taxon>Spermatophyta</taxon>
        <taxon>Magnoliopsida</taxon>
        <taxon>Liliopsida</taxon>
        <taxon>Asparagales</taxon>
        <taxon>Orchidaceae</taxon>
        <taxon>Epidendroideae</taxon>
        <taxon>Malaxideae</taxon>
        <taxon>Dendrobiinae</taxon>
        <taxon>Dendrobium</taxon>
    </lineage>
</organism>
<evidence type="ECO:0000313" key="1">
    <source>
        <dbReference type="EMBL" id="KAH0453958.1"/>
    </source>
</evidence>
<reference evidence="1 2" key="1">
    <citation type="journal article" date="2021" name="Hortic Res">
        <title>Chromosome-scale assembly of the Dendrobium chrysotoxum genome enhances the understanding of orchid evolution.</title>
        <authorList>
            <person name="Zhang Y."/>
            <person name="Zhang G.Q."/>
            <person name="Zhang D."/>
            <person name="Liu X.D."/>
            <person name="Xu X.Y."/>
            <person name="Sun W.H."/>
            <person name="Yu X."/>
            <person name="Zhu X."/>
            <person name="Wang Z.W."/>
            <person name="Zhao X."/>
            <person name="Zhong W.Y."/>
            <person name="Chen H."/>
            <person name="Yin W.L."/>
            <person name="Huang T."/>
            <person name="Niu S.C."/>
            <person name="Liu Z.J."/>
        </authorList>
    </citation>
    <scope>NUCLEOTIDE SEQUENCE [LARGE SCALE GENOMIC DNA]</scope>
    <source>
        <strain evidence="1">Lindl</strain>
    </source>
</reference>
<keyword evidence="2" id="KW-1185">Reference proteome</keyword>
<evidence type="ECO:0000313" key="2">
    <source>
        <dbReference type="Proteomes" id="UP000775213"/>
    </source>
</evidence>
<name>A0AAV7GDY5_DENCH</name>
<proteinExistence type="predicted"/>
<gene>
    <name evidence="1" type="ORF">IEQ34_018282</name>
</gene>
<dbReference type="EMBL" id="JAGFBR010000016">
    <property type="protein sequence ID" value="KAH0453958.1"/>
    <property type="molecule type" value="Genomic_DNA"/>
</dbReference>
<protein>
    <submittedName>
        <fullName evidence="1">Uncharacterized protein</fullName>
    </submittedName>
</protein>
<dbReference type="Proteomes" id="UP000775213">
    <property type="component" value="Unassembled WGS sequence"/>
</dbReference>
<comment type="caution">
    <text evidence="1">The sequence shown here is derived from an EMBL/GenBank/DDBJ whole genome shotgun (WGS) entry which is preliminary data.</text>
</comment>